<name>A0A4P2QV10_SORCE</name>
<keyword evidence="2" id="KW-0479">Metal-binding</keyword>
<evidence type="ECO:0000256" key="2">
    <source>
        <dbReference type="ARBA" id="ARBA00022723"/>
    </source>
</evidence>
<comment type="similarity">
    <text evidence="1">Belongs to the sulfatase family.</text>
</comment>
<evidence type="ECO:0000256" key="3">
    <source>
        <dbReference type="ARBA" id="ARBA00022801"/>
    </source>
</evidence>
<proteinExistence type="inferred from homology"/>
<dbReference type="PANTHER" id="PTHR42693:SF33">
    <property type="entry name" value="ARYLSULFATASE"/>
    <property type="match status" value="1"/>
</dbReference>
<accession>A0A4P2QV10</accession>
<evidence type="ECO:0000256" key="1">
    <source>
        <dbReference type="ARBA" id="ARBA00008779"/>
    </source>
</evidence>
<protein>
    <recommendedName>
        <fullName evidence="5">Sulfatase N-terminal domain-containing protein</fullName>
    </recommendedName>
</protein>
<dbReference type="Gene3D" id="3.40.720.10">
    <property type="entry name" value="Alkaline Phosphatase, subunit A"/>
    <property type="match status" value="1"/>
</dbReference>
<dbReference type="GO" id="GO:0046872">
    <property type="term" value="F:metal ion binding"/>
    <property type="evidence" value="ECO:0007669"/>
    <property type="project" value="UniProtKB-KW"/>
</dbReference>
<reference evidence="6 7" key="1">
    <citation type="submission" date="2015-09" db="EMBL/GenBank/DDBJ databases">
        <title>Sorangium comparison.</title>
        <authorList>
            <person name="Zaburannyi N."/>
            <person name="Bunk B."/>
            <person name="Overmann J."/>
            <person name="Mueller R."/>
        </authorList>
    </citation>
    <scope>NUCLEOTIDE SEQUENCE [LARGE SCALE GENOMIC DNA]</scope>
    <source>
        <strain evidence="6 7">So ce836</strain>
    </source>
</reference>
<dbReference type="InterPro" id="IPR024607">
    <property type="entry name" value="Sulfatase_CS"/>
</dbReference>
<evidence type="ECO:0000313" key="7">
    <source>
        <dbReference type="Proteomes" id="UP000295497"/>
    </source>
</evidence>
<dbReference type="InterPro" id="IPR000917">
    <property type="entry name" value="Sulfatase_N"/>
</dbReference>
<gene>
    <name evidence="6" type="ORF">SOCE836_061340</name>
</gene>
<keyword evidence="4" id="KW-0106">Calcium</keyword>
<dbReference type="PROSITE" id="PS00523">
    <property type="entry name" value="SULFATASE_1"/>
    <property type="match status" value="1"/>
</dbReference>
<dbReference type="InterPro" id="IPR017850">
    <property type="entry name" value="Alkaline_phosphatase_core_sf"/>
</dbReference>
<sequence>MAKPNILIILADDLGVDVLRVNAGAKTVAAQVNAKNGVAGPVTLPTLSRLLGAGVHFQNAWAHPVCTPTRASLWTGLQPWKTRLGFPTGGDDNLGAQAVTGQNIQTLAQSMVGYKCAMFGKWDLGTQRTPVEWGWHTFAGIFRGGVRPDGITQYGFPSQPSRVNFARLKGATGSTKPDKCAAAAKALAAKYDATFLNNNPDLRNYIWEKDTVGANGKANPPLGPADRKHIYITEDQVEDAKRWILANQGPWCVALNLVAPHDPWHVPPPHTFKATTIKDPTKPTIQEMLVAMVESIDYYVNDLLTAIWSQLANTVVIFVCDNGTQDFDPDDRLVSIDDELGDDKATSSIGGVHVPMIVADGGLLTGGAPCYVKTAPRSVRSPVHIIDVYNTAVDIAGLQPSPLLDSISFVPHLDESVRKPTRTHNFSQLYLKPGPGVNAPRIGASVSDTESQYKLTCDLLVNASGVPVDRSSQPTTALVLDYKFSCLVPDPAIPGSLKEKQINALAPNSDGSFTVTDLAYQDKLIELYTVLARERPYDDPRSGFPVIKRSSFVFPPALLDTPVLIENVESKRYLFSDGSALSRDRGAEGGWGPSPDVVGADANYYNRALWIIRRSGECYLIESLETKRYLFSTGQPLTGPRGAEGGWLASSGFESPKLVGADANYYNMALWVFQPQGDAFLIANYQTKRYAFSDGPALSGARGAEGGWLASSGFESPKVVGSDANYYNRALWLIKRP</sequence>
<dbReference type="GO" id="GO:0004065">
    <property type="term" value="F:arylsulfatase activity"/>
    <property type="evidence" value="ECO:0007669"/>
    <property type="project" value="TreeGrafter"/>
</dbReference>
<dbReference type="Pfam" id="PF00884">
    <property type="entry name" value="Sulfatase"/>
    <property type="match status" value="1"/>
</dbReference>
<dbReference type="SUPFAM" id="SSF53649">
    <property type="entry name" value="Alkaline phosphatase-like"/>
    <property type="match status" value="1"/>
</dbReference>
<dbReference type="PANTHER" id="PTHR42693">
    <property type="entry name" value="ARYLSULFATASE FAMILY MEMBER"/>
    <property type="match status" value="1"/>
</dbReference>
<feature type="domain" description="Sulfatase N-terminal" evidence="5">
    <location>
        <begin position="4"/>
        <end position="397"/>
    </location>
</feature>
<dbReference type="RefSeq" id="WP_129577255.1">
    <property type="nucleotide sequence ID" value="NZ_CP012672.1"/>
</dbReference>
<evidence type="ECO:0000313" key="6">
    <source>
        <dbReference type="EMBL" id="AUX33966.1"/>
    </source>
</evidence>
<evidence type="ECO:0000256" key="4">
    <source>
        <dbReference type="ARBA" id="ARBA00022837"/>
    </source>
</evidence>
<dbReference type="EMBL" id="CP012672">
    <property type="protein sequence ID" value="AUX33966.1"/>
    <property type="molecule type" value="Genomic_DNA"/>
</dbReference>
<dbReference type="Proteomes" id="UP000295497">
    <property type="component" value="Chromosome"/>
</dbReference>
<keyword evidence="3" id="KW-0378">Hydrolase</keyword>
<organism evidence="6 7">
    <name type="scientific">Sorangium cellulosum</name>
    <name type="common">Polyangium cellulosum</name>
    <dbReference type="NCBI Taxonomy" id="56"/>
    <lineage>
        <taxon>Bacteria</taxon>
        <taxon>Pseudomonadati</taxon>
        <taxon>Myxococcota</taxon>
        <taxon>Polyangia</taxon>
        <taxon>Polyangiales</taxon>
        <taxon>Polyangiaceae</taxon>
        <taxon>Sorangium</taxon>
    </lineage>
</organism>
<evidence type="ECO:0000259" key="5">
    <source>
        <dbReference type="Pfam" id="PF00884"/>
    </source>
</evidence>
<dbReference type="InterPro" id="IPR050738">
    <property type="entry name" value="Sulfatase"/>
</dbReference>
<dbReference type="AlphaFoldDB" id="A0A4P2QV10"/>